<feature type="binding site" evidence="6">
    <location>
        <position position="152"/>
    </location>
    <ligand>
        <name>molybdate</name>
        <dbReference type="ChEBI" id="CHEBI:36264"/>
    </ligand>
</feature>
<sequence>MGASVLKGIRNAIVGLLALTSGGAFAEQSQTVTVFAAASLRDALSEVGDAWQRDTGHSVRYSFAGSSALARQVEAGAPADLVILANAAWMDHLDTRGVVKQESRLPLLSNTLVLIAPAGDASRDAAVGLGETIRQRMADGRLAMALVDAVPAGIYGKAALQSLGIWADVAPSVAQTDNVRAALALVALGEAPLGIVYASDLQAEPRVQALHTFEPESHPAILYPAALVTGHDSPAAVALLDYLNSPIAKEIFLRHGFANPPQ</sequence>
<gene>
    <name evidence="8" type="primary">modA</name>
    <name evidence="8" type="ORF">TM5383_01483</name>
</gene>
<feature type="binding site" evidence="6">
    <location>
        <position position="66"/>
    </location>
    <ligand>
        <name>molybdate</name>
        <dbReference type="ChEBI" id="CHEBI:36264"/>
    </ligand>
</feature>
<accession>A0A0P1GPL3</accession>
<feature type="binding site" evidence="6">
    <location>
        <position position="197"/>
    </location>
    <ligand>
        <name>molybdate</name>
        <dbReference type="ChEBI" id="CHEBI:36264"/>
    </ligand>
</feature>
<keyword evidence="2 6" id="KW-0500">Molybdenum</keyword>
<keyword evidence="4 7" id="KW-0732">Signal</keyword>
<comment type="similarity">
    <text evidence="1">Belongs to the bacterial solute-binding protein ModA family.</text>
</comment>
<evidence type="ECO:0000256" key="5">
    <source>
        <dbReference type="ARBA" id="ARBA00062515"/>
    </source>
</evidence>
<dbReference type="GO" id="GO:0030288">
    <property type="term" value="C:outer membrane-bounded periplasmic space"/>
    <property type="evidence" value="ECO:0007669"/>
    <property type="project" value="TreeGrafter"/>
</dbReference>
<keyword evidence="9" id="KW-1185">Reference proteome</keyword>
<dbReference type="GO" id="GO:0030973">
    <property type="term" value="F:molybdate ion binding"/>
    <property type="evidence" value="ECO:0007669"/>
    <property type="project" value="TreeGrafter"/>
</dbReference>
<feature type="signal peptide" evidence="7">
    <location>
        <begin position="1"/>
        <end position="26"/>
    </location>
</feature>
<protein>
    <submittedName>
        <fullName evidence="8">Molybdate-binding periplasmic protein</fullName>
    </submittedName>
</protein>
<dbReference type="NCBIfam" id="TIGR01256">
    <property type="entry name" value="modA"/>
    <property type="match status" value="1"/>
</dbReference>
<evidence type="ECO:0000256" key="6">
    <source>
        <dbReference type="PIRSR" id="PIRSR004846-1"/>
    </source>
</evidence>
<evidence type="ECO:0000313" key="9">
    <source>
        <dbReference type="Proteomes" id="UP000051681"/>
    </source>
</evidence>
<dbReference type="GO" id="GO:1901359">
    <property type="term" value="F:tungstate binding"/>
    <property type="evidence" value="ECO:0007669"/>
    <property type="project" value="UniProtKB-ARBA"/>
</dbReference>
<evidence type="ECO:0000313" key="8">
    <source>
        <dbReference type="EMBL" id="CUH84276.1"/>
    </source>
</evidence>
<dbReference type="Gene3D" id="3.40.190.10">
    <property type="entry name" value="Periplasmic binding protein-like II"/>
    <property type="match status" value="2"/>
</dbReference>
<dbReference type="Proteomes" id="UP000051681">
    <property type="component" value="Unassembled WGS sequence"/>
</dbReference>
<dbReference type="STRING" id="340021.TM5383_01483"/>
<evidence type="ECO:0000256" key="7">
    <source>
        <dbReference type="SAM" id="SignalP"/>
    </source>
</evidence>
<dbReference type="PANTHER" id="PTHR30632">
    <property type="entry name" value="MOLYBDATE-BINDING PERIPLASMIC PROTEIN"/>
    <property type="match status" value="1"/>
</dbReference>
<feature type="binding site" evidence="6">
    <location>
        <position position="179"/>
    </location>
    <ligand>
        <name>molybdate</name>
        <dbReference type="ChEBI" id="CHEBI:36264"/>
    </ligand>
</feature>
<evidence type="ECO:0000256" key="2">
    <source>
        <dbReference type="ARBA" id="ARBA00022505"/>
    </source>
</evidence>
<dbReference type="PANTHER" id="PTHR30632:SF17">
    <property type="entry name" value="MOLYBDATE-BINDING PROTEIN MODA"/>
    <property type="match status" value="1"/>
</dbReference>
<feature type="chain" id="PRO_5006063642" evidence="7">
    <location>
        <begin position="27"/>
        <end position="262"/>
    </location>
</feature>
<proteinExistence type="inferred from homology"/>
<evidence type="ECO:0000256" key="1">
    <source>
        <dbReference type="ARBA" id="ARBA00009175"/>
    </source>
</evidence>
<dbReference type="Pfam" id="PF13531">
    <property type="entry name" value="SBP_bac_11"/>
    <property type="match status" value="1"/>
</dbReference>
<dbReference type="GO" id="GO:0015689">
    <property type="term" value="P:molybdate ion transport"/>
    <property type="evidence" value="ECO:0007669"/>
    <property type="project" value="InterPro"/>
</dbReference>
<organism evidence="8 9">
    <name type="scientific">Thalassovita mediterranea</name>
    <dbReference type="NCBI Taxonomy" id="340021"/>
    <lineage>
        <taxon>Bacteria</taxon>
        <taxon>Pseudomonadati</taxon>
        <taxon>Pseudomonadota</taxon>
        <taxon>Alphaproteobacteria</taxon>
        <taxon>Rhodobacterales</taxon>
        <taxon>Roseobacteraceae</taxon>
        <taxon>Thalassovita</taxon>
    </lineage>
</organism>
<dbReference type="EMBL" id="CYSF01000006">
    <property type="protein sequence ID" value="CUH84276.1"/>
    <property type="molecule type" value="Genomic_DNA"/>
</dbReference>
<dbReference type="InterPro" id="IPR005950">
    <property type="entry name" value="ModA"/>
</dbReference>
<reference evidence="8 9" key="1">
    <citation type="submission" date="2015-09" db="EMBL/GenBank/DDBJ databases">
        <authorList>
            <consortium name="Swine Surveillance"/>
        </authorList>
    </citation>
    <scope>NUCLEOTIDE SEQUENCE [LARGE SCALE GENOMIC DNA]</scope>
    <source>
        <strain evidence="8 9">CECT 8383</strain>
    </source>
</reference>
<feature type="binding site" evidence="6">
    <location>
        <position position="39"/>
    </location>
    <ligand>
        <name>molybdate</name>
        <dbReference type="ChEBI" id="CHEBI:36264"/>
    </ligand>
</feature>
<dbReference type="SUPFAM" id="SSF53850">
    <property type="entry name" value="Periplasmic binding protein-like II"/>
    <property type="match status" value="1"/>
</dbReference>
<keyword evidence="3 6" id="KW-0479">Metal-binding</keyword>
<dbReference type="FunFam" id="3.40.190.10:FF:000035">
    <property type="entry name" value="Molybdate ABC transporter substrate-binding protein"/>
    <property type="match status" value="1"/>
</dbReference>
<dbReference type="AlphaFoldDB" id="A0A0P1GPL3"/>
<evidence type="ECO:0000256" key="4">
    <source>
        <dbReference type="ARBA" id="ARBA00022729"/>
    </source>
</evidence>
<dbReference type="InterPro" id="IPR050682">
    <property type="entry name" value="ModA/WtpA"/>
</dbReference>
<dbReference type="PIRSF" id="PIRSF004846">
    <property type="entry name" value="ModA"/>
    <property type="match status" value="1"/>
</dbReference>
<dbReference type="GO" id="GO:0046872">
    <property type="term" value="F:metal ion binding"/>
    <property type="evidence" value="ECO:0007669"/>
    <property type="project" value="UniProtKB-KW"/>
</dbReference>
<name>A0A0P1GPL3_9RHOB</name>
<evidence type="ECO:0000256" key="3">
    <source>
        <dbReference type="ARBA" id="ARBA00022723"/>
    </source>
</evidence>
<comment type="subunit">
    <text evidence="5">The complex is composed of two ATP-binding proteins (ModC), two transmembrane proteins (ModB) and a solute-binding protein (ModA).</text>
</comment>